<dbReference type="Proteomes" id="UP001610444">
    <property type="component" value="Unassembled WGS sequence"/>
</dbReference>
<reference evidence="8 9" key="1">
    <citation type="submission" date="2024-07" db="EMBL/GenBank/DDBJ databases">
        <title>Section-level genome sequencing and comparative genomics of Aspergillus sections Usti and Cavernicolus.</title>
        <authorList>
            <consortium name="Lawrence Berkeley National Laboratory"/>
            <person name="Nybo J.L."/>
            <person name="Vesth T.C."/>
            <person name="Theobald S."/>
            <person name="Frisvad J.C."/>
            <person name="Larsen T.O."/>
            <person name="Kjaerboelling I."/>
            <person name="Rothschild-Mancinelli K."/>
            <person name="Lyhne E.K."/>
            <person name="Kogle M.E."/>
            <person name="Barry K."/>
            <person name="Clum A."/>
            <person name="Na H."/>
            <person name="Ledsgaard L."/>
            <person name="Lin J."/>
            <person name="Lipzen A."/>
            <person name="Kuo A."/>
            <person name="Riley R."/>
            <person name="Mondo S."/>
            <person name="LaButti K."/>
            <person name="Haridas S."/>
            <person name="Pangalinan J."/>
            <person name="Salamov A.A."/>
            <person name="Simmons B.A."/>
            <person name="Magnuson J.K."/>
            <person name="Chen J."/>
            <person name="Drula E."/>
            <person name="Henrissat B."/>
            <person name="Wiebenga A."/>
            <person name="Lubbers R.J."/>
            <person name="Gomes A.C."/>
            <person name="Macurrencykelacurrency M.R."/>
            <person name="Stajich J."/>
            <person name="Grigoriev I.V."/>
            <person name="Mortensen U.H."/>
            <person name="De vries R.P."/>
            <person name="Baker S.E."/>
            <person name="Andersen M.R."/>
        </authorList>
    </citation>
    <scope>NUCLEOTIDE SEQUENCE [LARGE SCALE GENOMIC DNA]</scope>
    <source>
        <strain evidence="8 9">CBS 756.74</strain>
    </source>
</reference>
<dbReference type="InterPro" id="IPR021858">
    <property type="entry name" value="Fun_TF"/>
</dbReference>
<proteinExistence type="predicted"/>
<comment type="caution">
    <text evidence="8">The sequence shown here is derived from an EMBL/GenBank/DDBJ whole genome shotgun (WGS) entry which is preliminary data.</text>
</comment>
<evidence type="ECO:0000256" key="1">
    <source>
        <dbReference type="ARBA" id="ARBA00004123"/>
    </source>
</evidence>
<dbReference type="Pfam" id="PF11951">
    <property type="entry name" value="Fungal_trans_2"/>
    <property type="match status" value="1"/>
</dbReference>
<evidence type="ECO:0000256" key="4">
    <source>
        <dbReference type="ARBA" id="ARBA00023163"/>
    </source>
</evidence>
<dbReference type="PANTHER" id="PTHR37534:SF2">
    <property type="entry name" value="N-ACETYLTRANSFERASE DOMAIN-CONTAINING PROTEIN"/>
    <property type="match status" value="1"/>
</dbReference>
<evidence type="ECO:0000259" key="7">
    <source>
        <dbReference type="PROSITE" id="PS50048"/>
    </source>
</evidence>
<keyword evidence="3" id="KW-0238">DNA-binding</keyword>
<dbReference type="PROSITE" id="PS50048">
    <property type="entry name" value="ZN2_CY6_FUNGAL_2"/>
    <property type="match status" value="1"/>
</dbReference>
<gene>
    <name evidence="8" type="ORF">BJX68DRAFT_168146</name>
</gene>
<accession>A0ABR4JQM7</accession>
<feature type="compositionally biased region" description="Low complexity" evidence="6">
    <location>
        <begin position="44"/>
        <end position="57"/>
    </location>
</feature>
<dbReference type="Pfam" id="PF00172">
    <property type="entry name" value="Zn_clus"/>
    <property type="match status" value="1"/>
</dbReference>
<keyword evidence="2" id="KW-0805">Transcription regulation</keyword>
<dbReference type="InterPro" id="IPR036864">
    <property type="entry name" value="Zn2-C6_fun-type_DNA-bd_sf"/>
</dbReference>
<dbReference type="PANTHER" id="PTHR37534">
    <property type="entry name" value="TRANSCRIPTIONAL ACTIVATOR PROTEIN UGA3"/>
    <property type="match status" value="1"/>
</dbReference>
<name>A0ABR4JQM7_9EURO</name>
<dbReference type="CDD" id="cd12148">
    <property type="entry name" value="fungal_TF_MHR"/>
    <property type="match status" value="1"/>
</dbReference>
<dbReference type="EMBL" id="JBFXLR010000052">
    <property type="protein sequence ID" value="KAL2842331.1"/>
    <property type="molecule type" value="Genomic_DNA"/>
</dbReference>
<comment type="subcellular location">
    <subcellularLocation>
        <location evidence="1">Nucleus</location>
    </subcellularLocation>
</comment>
<dbReference type="SMART" id="SM00066">
    <property type="entry name" value="GAL4"/>
    <property type="match status" value="1"/>
</dbReference>
<sequence length="482" mass="54416">MPRPLELNRCQKCRSARVKCDGRRPRCGRCERGGRDCHWIKAASSTSPPHTPSQPSHRGTDYTSTQNPGIALQDPLVAKIFRHYIDKLAGWYDLNDSRRHFIDVVPVRARYNPLLLSAILAFAAAHQHRTLGEDEYLEIAEFYHYDSVRCLISLTRNVDELPIGESLAAICLLRSYEIITQNVSSQSHLQGCYSILANRHVHLTTDLLSAGFWNYLREDITASLIEHRSLMIDLSSQQISLDAGEEGQGDDADHANRVTFLLGKVINRCLAVDSPALTFEEWEVMKAELNNWKNSLPPSFEPIRTPGLRKGVAFPQIWTIRDWHGTLILRFIPSCLSPLSLLQWLLPNVKLLRRPVRCPVFFFLLNFTVSSLHYYHTAMSILWLAEPQPEPLNSFQRASNMKSLRSRLDYHATEVCALAISSDSAAVWVNAFGPIAFCGPWLQDSAKRKEIKGDSEKWAKMTGWPVSTTLDALAGSPLGTDQ</sequence>
<protein>
    <recommendedName>
        <fullName evidence="7">Zn(2)-C6 fungal-type domain-containing protein</fullName>
    </recommendedName>
</protein>
<dbReference type="SUPFAM" id="SSF57701">
    <property type="entry name" value="Zn2/Cys6 DNA-binding domain"/>
    <property type="match status" value="1"/>
</dbReference>
<keyword evidence="4" id="KW-0804">Transcription</keyword>
<feature type="domain" description="Zn(2)-C6 fungal-type" evidence="7">
    <location>
        <begin position="9"/>
        <end position="39"/>
    </location>
</feature>
<dbReference type="GeneID" id="98152162"/>
<evidence type="ECO:0000256" key="2">
    <source>
        <dbReference type="ARBA" id="ARBA00023015"/>
    </source>
</evidence>
<keyword evidence="9" id="KW-1185">Reference proteome</keyword>
<dbReference type="CDD" id="cd00067">
    <property type="entry name" value="GAL4"/>
    <property type="match status" value="1"/>
</dbReference>
<keyword evidence="5" id="KW-0539">Nucleus</keyword>
<evidence type="ECO:0000313" key="9">
    <source>
        <dbReference type="Proteomes" id="UP001610444"/>
    </source>
</evidence>
<evidence type="ECO:0000256" key="3">
    <source>
        <dbReference type="ARBA" id="ARBA00023125"/>
    </source>
</evidence>
<organism evidence="8 9">
    <name type="scientific">Aspergillus pseudodeflectus</name>
    <dbReference type="NCBI Taxonomy" id="176178"/>
    <lineage>
        <taxon>Eukaryota</taxon>
        <taxon>Fungi</taxon>
        <taxon>Dikarya</taxon>
        <taxon>Ascomycota</taxon>
        <taxon>Pezizomycotina</taxon>
        <taxon>Eurotiomycetes</taxon>
        <taxon>Eurotiomycetidae</taxon>
        <taxon>Eurotiales</taxon>
        <taxon>Aspergillaceae</taxon>
        <taxon>Aspergillus</taxon>
        <taxon>Aspergillus subgen. Nidulantes</taxon>
    </lineage>
</organism>
<dbReference type="RefSeq" id="XP_070895046.1">
    <property type="nucleotide sequence ID" value="XM_071036998.1"/>
</dbReference>
<feature type="region of interest" description="Disordered" evidence="6">
    <location>
        <begin position="41"/>
        <end position="65"/>
    </location>
</feature>
<dbReference type="InterPro" id="IPR001138">
    <property type="entry name" value="Zn2Cys6_DnaBD"/>
</dbReference>
<dbReference type="Gene3D" id="4.10.240.10">
    <property type="entry name" value="Zn(2)-C6 fungal-type DNA-binding domain"/>
    <property type="match status" value="1"/>
</dbReference>
<evidence type="ECO:0000256" key="6">
    <source>
        <dbReference type="SAM" id="MobiDB-lite"/>
    </source>
</evidence>
<evidence type="ECO:0000256" key="5">
    <source>
        <dbReference type="ARBA" id="ARBA00023242"/>
    </source>
</evidence>
<evidence type="ECO:0000313" key="8">
    <source>
        <dbReference type="EMBL" id="KAL2842331.1"/>
    </source>
</evidence>